<evidence type="ECO:0000313" key="1">
    <source>
        <dbReference type="EMBL" id="RQD82236.1"/>
    </source>
</evidence>
<dbReference type="Proteomes" id="UP000284763">
    <property type="component" value="Unassembled WGS sequence"/>
</dbReference>
<dbReference type="AlphaFoldDB" id="A0A3R7XG65"/>
<reference evidence="1 2" key="1">
    <citation type="submission" date="2018-08" db="EMBL/GenBank/DDBJ databases">
        <title>The metabolism and importance of syntrophic acetate oxidation coupled to methane or sulfide production in haloalkaline environments.</title>
        <authorList>
            <person name="Timmers P.H.A."/>
            <person name="Vavourakis C.D."/>
            <person name="Sorokin D.Y."/>
            <person name="Sinninghe Damste J.S."/>
            <person name="Muyzer G."/>
            <person name="Stams A.J.M."/>
            <person name="Plugge C.M."/>
        </authorList>
    </citation>
    <scope>NUCLEOTIDE SEQUENCE [LARGE SCALE GENOMIC DNA]</scope>
    <source>
        <strain evidence="1">MSAO_Arc3</strain>
    </source>
</reference>
<evidence type="ECO:0000313" key="2">
    <source>
        <dbReference type="Proteomes" id="UP000284763"/>
    </source>
</evidence>
<comment type="caution">
    <text evidence="1">The sequence shown here is derived from an EMBL/GenBank/DDBJ whole genome shotgun (WGS) entry which is preliminary data.</text>
</comment>
<sequence>KVRGMVPNTEIIKFTISDGVEIDTSRDIA</sequence>
<accession>A0A3R7XG65</accession>
<name>A0A3R7XG65_9EURY</name>
<dbReference type="EMBL" id="QZAB01000462">
    <property type="protein sequence ID" value="RQD82236.1"/>
    <property type="molecule type" value="Genomic_DNA"/>
</dbReference>
<protein>
    <submittedName>
        <fullName evidence="1">Recombinase RecA</fullName>
    </submittedName>
</protein>
<feature type="non-terminal residue" evidence="1">
    <location>
        <position position="1"/>
    </location>
</feature>
<proteinExistence type="predicted"/>
<organism evidence="1 2">
    <name type="scientific">Methanosalsum natronophilum</name>
    <dbReference type="NCBI Taxonomy" id="768733"/>
    <lineage>
        <taxon>Archaea</taxon>
        <taxon>Methanobacteriati</taxon>
        <taxon>Methanobacteriota</taxon>
        <taxon>Stenosarchaea group</taxon>
        <taxon>Methanomicrobia</taxon>
        <taxon>Methanosarcinales</taxon>
        <taxon>Methanosarcinaceae</taxon>
        <taxon>Methanosalsum</taxon>
    </lineage>
</organism>
<gene>
    <name evidence="1" type="ORF">D5R95_07400</name>
</gene>